<proteinExistence type="predicted"/>
<keyword evidence="1" id="KW-0732">Signal</keyword>
<dbReference type="Gene3D" id="2.60.120.380">
    <property type="match status" value="2"/>
</dbReference>
<dbReference type="AlphaFoldDB" id="A0A225DHL3"/>
<comment type="caution">
    <text evidence="2">The sequence shown here is derived from an EMBL/GenBank/DDBJ whole genome shotgun (WGS) entry which is preliminary data.</text>
</comment>
<keyword evidence="3" id="KW-1185">Reference proteome</keyword>
<reference evidence="3" key="1">
    <citation type="submission" date="2017-06" db="EMBL/GenBank/DDBJ databases">
        <title>Genome analysis of Fimbriiglobus ruber SP5, the first member of the order Planctomycetales with confirmed chitinolytic capability.</title>
        <authorList>
            <person name="Ravin N.V."/>
            <person name="Rakitin A.L."/>
            <person name="Ivanova A.A."/>
            <person name="Beletsky A.V."/>
            <person name="Kulichevskaya I.S."/>
            <person name="Mardanov A.V."/>
            <person name="Dedysh S.N."/>
        </authorList>
    </citation>
    <scope>NUCLEOTIDE SEQUENCE [LARGE SCALE GENOMIC DNA]</scope>
    <source>
        <strain evidence="3">SP5</strain>
    </source>
</reference>
<dbReference type="Proteomes" id="UP000214646">
    <property type="component" value="Unassembled WGS sequence"/>
</dbReference>
<dbReference type="RefSeq" id="WP_088257121.1">
    <property type="nucleotide sequence ID" value="NZ_NIDE01000011.1"/>
</dbReference>
<evidence type="ECO:0000313" key="2">
    <source>
        <dbReference type="EMBL" id="OWK39164.1"/>
    </source>
</evidence>
<protein>
    <submittedName>
        <fullName evidence="2">Putative serine proteinase, subtilase family</fullName>
    </submittedName>
</protein>
<accession>A0A225DHL3</accession>
<feature type="signal peptide" evidence="1">
    <location>
        <begin position="1"/>
        <end position="22"/>
    </location>
</feature>
<sequence length="717" mass="75922">MRTSLAATAALLLCLFAPAARADSVYPMLMSIGPVAVQVGTTAELEVSGRYDFQGAYKVFVTGTGVTGVTVAPAADAPKSSAKPTGKRAAASKIKVRFTAAADALPGVREVRVATPHGVSTVGQLVVVTDPVIREAANNDTMKTAQPVTLPATLCGAFEKAEDVDVYKFKAAAGQAFTFHVRAQRLEDKIHDLQEHADPIVTLRNTAGTVLAVNDNFFFADPLLSYKFATAGEYYLEIRDVRYDGNADWQYCIEATDRPFVTNVHPMQITPGVAARVELVGFNLPADPHATLTLPADTPDGPCWAVATLPDGRKTNPVPVVACRLPAVLEAAGDNDTAAKAQAIPVPAGVSGKIAAEGDVDCYALEAKAGEKFAFEVVARGHQSAIDPFIRILNDKGVRLVENDDYRDRFTHADSRIETWTAPSSGRFVVEVRDAHFRGGPAFVYFLKVTRPVPSFVLELDTDKTLLTPGTTAVIFARVTRKNGFDGEVQLAIDGLPPGVTAKCGRVLAAGRDGCILLTAAADAKLAAANVRVTGTAADLAPVVAVVAGSATTPVTTAATAKLTATAQPLQEIYMPGGGRYHYPVETHAVSVGDPRDIRAVKLSTTDVVLKPGESKRIEVTIERAAGFKQNVTLDTVYQHLGSIWGDSLPPGVTIDEKASLTTLSGGAVKAHITLKAAPDAKPVEKQQIAIMAHVSINFVMKFTYCGEPVYVTVTKP</sequence>
<dbReference type="OrthoDB" id="237792at2"/>
<evidence type="ECO:0000256" key="1">
    <source>
        <dbReference type="SAM" id="SignalP"/>
    </source>
</evidence>
<name>A0A225DHL3_9BACT</name>
<dbReference type="SUPFAM" id="SSF89260">
    <property type="entry name" value="Collagen-binding domain"/>
    <property type="match status" value="1"/>
</dbReference>
<feature type="chain" id="PRO_5013030814" evidence="1">
    <location>
        <begin position="23"/>
        <end position="717"/>
    </location>
</feature>
<organism evidence="2 3">
    <name type="scientific">Fimbriiglobus ruber</name>
    <dbReference type="NCBI Taxonomy" id="1908690"/>
    <lineage>
        <taxon>Bacteria</taxon>
        <taxon>Pseudomonadati</taxon>
        <taxon>Planctomycetota</taxon>
        <taxon>Planctomycetia</taxon>
        <taxon>Gemmatales</taxon>
        <taxon>Gemmataceae</taxon>
        <taxon>Fimbriiglobus</taxon>
    </lineage>
</organism>
<dbReference type="EMBL" id="NIDE01000011">
    <property type="protein sequence ID" value="OWK39164.1"/>
    <property type="molecule type" value="Genomic_DNA"/>
</dbReference>
<evidence type="ECO:0000313" key="3">
    <source>
        <dbReference type="Proteomes" id="UP000214646"/>
    </source>
</evidence>
<gene>
    <name evidence="2" type="ORF">FRUB_06246</name>
</gene>